<accession>A0A6N6VSP0</accession>
<dbReference type="CDD" id="cd01066">
    <property type="entry name" value="APP_MetAP"/>
    <property type="match status" value="1"/>
</dbReference>
<dbReference type="AlphaFoldDB" id="A0A6N6VSP0"/>
<dbReference type="OrthoDB" id="570664at2"/>
<dbReference type="RefSeq" id="WP_153421106.1">
    <property type="nucleotide sequence ID" value="NZ_WFLM01000004.1"/>
</dbReference>
<proteinExistence type="predicted"/>
<evidence type="ECO:0000313" key="3">
    <source>
        <dbReference type="Proteomes" id="UP000437748"/>
    </source>
</evidence>
<organism evidence="2 3">
    <name type="scientific">Silvanigrella paludirubra</name>
    <dbReference type="NCBI Taxonomy" id="2499159"/>
    <lineage>
        <taxon>Bacteria</taxon>
        <taxon>Pseudomonadati</taxon>
        <taxon>Bdellovibrionota</taxon>
        <taxon>Oligoflexia</taxon>
        <taxon>Silvanigrellales</taxon>
        <taxon>Silvanigrellaceae</taxon>
        <taxon>Silvanigrella</taxon>
    </lineage>
</organism>
<dbReference type="InterPro" id="IPR000994">
    <property type="entry name" value="Pept_M24"/>
</dbReference>
<gene>
    <name evidence="2" type="ORF">GCL60_12715</name>
</gene>
<dbReference type="SUPFAM" id="SSF55920">
    <property type="entry name" value="Creatinase/aminopeptidase"/>
    <property type="match status" value="1"/>
</dbReference>
<keyword evidence="3" id="KW-1185">Reference proteome</keyword>
<dbReference type="InterPro" id="IPR050659">
    <property type="entry name" value="Peptidase_M24B"/>
</dbReference>
<sequence>MNISQAEIEKMNKEAIQVMITTARNKTWKAIEDIKNLIKPGMTELEAIKLANKYFMEQGVRKFWHKTHIRFGASTILSFNDTYRENVTLNENDIFYIDIGPVWDGVEGDCGKTFVVGSNPKYEKITKDIKVLFDDIFHYWKTTESTGKQLFDYSKTQVEKMNYLLEPSYVKGHRLSEFSHLKYTSLSLFDLDFIPSSERWILELQICDPSLKFGAFYEDLLF</sequence>
<dbReference type="PANTHER" id="PTHR46112">
    <property type="entry name" value="AMINOPEPTIDASE"/>
    <property type="match status" value="1"/>
</dbReference>
<evidence type="ECO:0000259" key="1">
    <source>
        <dbReference type="Pfam" id="PF00557"/>
    </source>
</evidence>
<dbReference type="PANTHER" id="PTHR46112:SF2">
    <property type="entry name" value="XAA-PRO AMINOPEPTIDASE P-RELATED"/>
    <property type="match status" value="1"/>
</dbReference>
<evidence type="ECO:0000313" key="2">
    <source>
        <dbReference type="EMBL" id="KAB8038028.1"/>
    </source>
</evidence>
<dbReference type="Proteomes" id="UP000437748">
    <property type="component" value="Unassembled WGS sequence"/>
</dbReference>
<comment type="caution">
    <text evidence="2">The sequence shown here is derived from an EMBL/GenBank/DDBJ whole genome shotgun (WGS) entry which is preliminary data.</text>
</comment>
<dbReference type="Pfam" id="PF00557">
    <property type="entry name" value="Peptidase_M24"/>
    <property type="match status" value="1"/>
</dbReference>
<dbReference type="InterPro" id="IPR036005">
    <property type="entry name" value="Creatinase/aminopeptidase-like"/>
</dbReference>
<name>A0A6N6VSP0_9BACT</name>
<dbReference type="Gene3D" id="3.90.230.10">
    <property type="entry name" value="Creatinase/methionine aminopeptidase superfamily"/>
    <property type="match status" value="1"/>
</dbReference>
<protein>
    <submittedName>
        <fullName evidence="2">M24 family metallopeptidase</fullName>
    </submittedName>
</protein>
<feature type="domain" description="Peptidase M24" evidence="1">
    <location>
        <begin position="22"/>
        <end position="163"/>
    </location>
</feature>
<dbReference type="EMBL" id="WFLM01000004">
    <property type="protein sequence ID" value="KAB8038028.1"/>
    <property type="molecule type" value="Genomic_DNA"/>
</dbReference>
<reference evidence="2 3" key="1">
    <citation type="submission" date="2019-10" db="EMBL/GenBank/DDBJ databases">
        <title>New species of Slilvanegrellaceae.</title>
        <authorList>
            <person name="Pitt A."/>
            <person name="Hahn M.W."/>
        </authorList>
    </citation>
    <scope>NUCLEOTIDE SEQUENCE [LARGE SCALE GENOMIC DNA]</scope>
    <source>
        <strain evidence="2 3">SP-Ram-0.45-NSY-1</strain>
    </source>
</reference>